<dbReference type="EMBL" id="FJUW01000024">
    <property type="protein sequence ID" value="CZT02093.1"/>
    <property type="molecule type" value="Genomic_DNA"/>
</dbReference>
<proteinExistence type="predicted"/>
<dbReference type="InParanoid" id="A0A1E1KVC9"/>
<accession>A0A1E1KVC9</accession>
<gene>
    <name evidence="2" type="ORF">RCO7_09025</name>
</gene>
<evidence type="ECO:0000259" key="1">
    <source>
        <dbReference type="Pfam" id="PF20150"/>
    </source>
</evidence>
<comment type="caution">
    <text evidence="2">The sequence shown here is derived from an EMBL/GenBank/DDBJ whole genome shotgun (WGS) entry which is preliminary data.</text>
</comment>
<organism evidence="2 3">
    <name type="scientific">Rhynchosporium graminicola</name>
    <dbReference type="NCBI Taxonomy" id="2792576"/>
    <lineage>
        <taxon>Eukaryota</taxon>
        <taxon>Fungi</taxon>
        <taxon>Dikarya</taxon>
        <taxon>Ascomycota</taxon>
        <taxon>Pezizomycotina</taxon>
        <taxon>Leotiomycetes</taxon>
        <taxon>Helotiales</taxon>
        <taxon>Ploettnerulaceae</taxon>
        <taxon>Rhynchosporium</taxon>
    </lineage>
</organism>
<evidence type="ECO:0000313" key="3">
    <source>
        <dbReference type="Proteomes" id="UP000178129"/>
    </source>
</evidence>
<dbReference type="InterPro" id="IPR045518">
    <property type="entry name" value="2EXR"/>
</dbReference>
<feature type="domain" description="2EXR" evidence="1">
    <location>
        <begin position="102"/>
        <end position="206"/>
    </location>
</feature>
<dbReference type="PANTHER" id="PTHR35910">
    <property type="entry name" value="2EXR DOMAIN-CONTAINING PROTEIN"/>
    <property type="match status" value="1"/>
</dbReference>
<dbReference type="Proteomes" id="UP000178129">
    <property type="component" value="Unassembled WGS sequence"/>
</dbReference>
<keyword evidence="3" id="KW-1185">Reference proteome</keyword>
<protein>
    <recommendedName>
        <fullName evidence="1">2EXR domain-containing protein</fullName>
    </recommendedName>
</protein>
<dbReference type="Pfam" id="PF20150">
    <property type="entry name" value="2EXR"/>
    <property type="match status" value="1"/>
</dbReference>
<dbReference type="AlphaFoldDB" id="A0A1E1KVC9"/>
<evidence type="ECO:0000313" key="2">
    <source>
        <dbReference type="EMBL" id="CZT02093.1"/>
    </source>
</evidence>
<sequence>MAKPQACTNVDCTDIFPPWVYRWVLVKVQQKLENRMFKNQDILNAASEKRRLAFAESIQRQTRDFDAKERRIWDHARYHFFSKLLDGGVKKARQETVPAYTFERFLELPVELKLQIWSMGARSEPPKFHTILPLSYDIVDPMRKAPLGQPVITGSSRILQERPFKKIPAILQVCHLSRLLSEKVYTRMRCYGKKAVRTWDSEGYFNTLYDDFYFGEHSWESFKILIDVVSQQNTTRQLKTKVQRDMNRLLKIRNLFIDFRILVDAPISIWAEFANLTKITIVTYPLIQFNRDVPRSDEKLAFVKAQKGTLFGNCAAWVRKVVSAALEKVKSKHPEWNVPKVEALVRKLGGDSDGMLVESWTDDLAEYKRADMKVEWCTVSENSIWYERARIRLKSTIAPADIEELMTAFHPHQS</sequence>
<dbReference type="PANTHER" id="PTHR35910:SF6">
    <property type="entry name" value="2EXR DOMAIN-CONTAINING PROTEIN"/>
    <property type="match status" value="1"/>
</dbReference>
<name>A0A1E1KVC9_9HELO</name>
<reference evidence="3" key="1">
    <citation type="submission" date="2016-03" db="EMBL/GenBank/DDBJ databases">
        <authorList>
            <person name="Ploux O."/>
        </authorList>
    </citation>
    <scope>NUCLEOTIDE SEQUENCE [LARGE SCALE GENOMIC DNA]</scope>
    <source>
        <strain evidence="3">UK7</strain>
    </source>
</reference>